<dbReference type="Proteomes" id="UP000318050">
    <property type="component" value="Unassembled WGS sequence"/>
</dbReference>
<dbReference type="SUPFAM" id="SSF90123">
    <property type="entry name" value="ABC transporter transmembrane region"/>
    <property type="match status" value="1"/>
</dbReference>
<evidence type="ECO:0000256" key="6">
    <source>
        <dbReference type="ARBA" id="ARBA00023136"/>
    </source>
</evidence>
<accession>A0A560J0P5</accession>
<dbReference type="Pfam" id="PF00664">
    <property type="entry name" value="ABC_membrane"/>
    <property type="match status" value="1"/>
</dbReference>
<feature type="transmembrane region" description="Helical" evidence="8">
    <location>
        <begin position="154"/>
        <end position="173"/>
    </location>
</feature>
<comment type="subcellular location">
    <subcellularLocation>
        <location evidence="1">Cell membrane</location>
        <topology evidence="1">Multi-pass membrane protein</topology>
    </subcellularLocation>
</comment>
<dbReference type="OrthoDB" id="5288404at2"/>
<keyword evidence="6 8" id="KW-0472">Membrane</keyword>
<dbReference type="FunFam" id="3.40.50.300:FF:000218">
    <property type="entry name" value="Multidrug ABC transporter ATP-binding protein"/>
    <property type="match status" value="1"/>
</dbReference>
<evidence type="ECO:0000256" key="5">
    <source>
        <dbReference type="ARBA" id="ARBA00022989"/>
    </source>
</evidence>
<dbReference type="SUPFAM" id="SSF52540">
    <property type="entry name" value="P-loop containing nucleoside triphosphate hydrolases"/>
    <property type="match status" value="1"/>
</dbReference>
<dbReference type="InterPro" id="IPR017871">
    <property type="entry name" value="ABC_transporter-like_CS"/>
</dbReference>
<dbReference type="PROSITE" id="PS00211">
    <property type="entry name" value="ABC_TRANSPORTER_1"/>
    <property type="match status" value="1"/>
</dbReference>
<feature type="transmembrane region" description="Helical" evidence="8">
    <location>
        <begin position="265"/>
        <end position="284"/>
    </location>
</feature>
<dbReference type="GO" id="GO:0034040">
    <property type="term" value="F:ATPase-coupled lipid transmembrane transporter activity"/>
    <property type="evidence" value="ECO:0007669"/>
    <property type="project" value="TreeGrafter"/>
</dbReference>
<dbReference type="GO" id="GO:0140359">
    <property type="term" value="F:ABC-type transporter activity"/>
    <property type="evidence" value="ECO:0007669"/>
    <property type="project" value="InterPro"/>
</dbReference>
<dbReference type="PANTHER" id="PTHR24221:SF632">
    <property type="entry name" value="ATP-DEPENDENT LIPID A-CORE FLIPPASE"/>
    <property type="match status" value="1"/>
</dbReference>
<keyword evidence="4 11" id="KW-0067">ATP-binding</keyword>
<dbReference type="InterPro" id="IPR003593">
    <property type="entry name" value="AAA+_ATPase"/>
</dbReference>
<keyword evidence="5 8" id="KW-1133">Transmembrane helix</keyword>
<evidence type="ECO:0000256" key="3">
    <source>
        <dbReference type="ARBA" id="ARBA00022741"/>
    </source>
</evidence>
<evidence type="ECO:0000259" key="9">
    <source>
        <dbReference type="PROSITE" id="PS50893"/>
    </source>
</evidence>
<evidence type="ECO:0000256" key="7">
    <source>
        <dbReference type="ARBA" id="ARBA00024725"/>
    </source>
</evidence>
<protein>
    <submittedName>
        <fullName evidence="11">ATP-binding cassette subfamily B protein</fullName>
    </submittedName>
</protein>
<evidence type="ECO:0000313" key="11">
    <source>
        <dbReference type="EMBL" id="TWB63999.1"/>
    </source>
</evidence>
<dbReference type="GO" id="GO:0005524">
    <property type="term" value="F:ATP binding"/>
    <property type="evidence" value="ECO:0007669"/>
    <property type="project" value="UniProtKB-KW"/>
</dbReference>
<keyword evidence="2 8" id="KW-0812">Transmembrane</keyword>
<dbReference type="EMBL" id="VITT01000002">
    <property type="protein sequence ID" value="TWB63999.1"/>
    <property type="molecule type" value="Genomic_DNA"/>
</dbReference>
<evidence type="ECO:0000256" key="2">
    <source>
        <dbReference type="ARBA" id="ARBA00022692"/>
    </source>
</evidence>
<dbReference type="InterPro" id="IPR003439">
    <property type="entry name" value="ABC_transporter-like_ATP-bd"/>
</dbReference>
<dbReference type="PROSITE" id="PS50929">
    <property type="entry name" value="ABC_TM1F"/>
    <property type="match status" value="1"/>
</dbReference>
<comment type="caution">
    <text evidence="11">The sequence shown here is derived from an EMBL/GenBank/DDBJ whole genome shotgun (WGS) entry which is preliminary data.</text>
</comment>
<dbReference type="GO" id="GO:0016887">
    <property type="term" value="F:ATP hydrolysis activity"/>
    <property type="evidence" value="ECO:0007669"/>
    <property type="project" value="InterPro"/>
</dbReference>
<dbReference type="SMART" id="SM00382">
    <property type="entry name" value="AAA"/>
    <property type="match status" value="1"/>
</dbReference>
<name>A0A560J0P5_9PROT</name>
<evidence type="ECO:0000256" key="8">
    <source>
        <dbReference type="SAM" id="Phobius"/>
    </source>
</evidence>
<comment type="function">
    <text evidence="7">Part of an ABC transporter complex. Transmembrane domains (TMD) form a pore in the inner membrane and the ATP-binding domain (NBD) is responsible for energy generation.</text>
</comment>
<feature type="transmembrane region" description="Helical" evidence="8">
    <location>
        <begin position="75"/>
        <end position="94"/>
    </location>
</feature>
<feature type="domain" description="ABC transporter" evidence="9">
    <location>
        <begin position="382"/>
        <end position="615"/>
    </location>
</feature>
<evidence type="ECO:0000256" key="1">
    <source>
        <dbReference type="ARBA" id="ARBA00004651"/>
    </source>
</evidence>
<evidence type="ECO:0000313" key="12">
    <source>
        <dbReference type="Proteomes" id="UP000318050"/>
    </source>
</evidence>
<proteinExistence type="predicted"/>
<dbReference type="InterPro" id="IPR039421">
    <property type="entry name" value="Type_1_exporter"/>
</dbReference>
<dbReference type="InterPro" id="IPR027417">
    <property type="entry name" value="P-loop_NTPase"/>
</dbReference>
<evidence type="ECO:0000256" key="4">
    <source>
        <dbReference type="ARBA" id="ARBA00022840"/>
    </source>
</evidence>
<dbReference type="GO" id="GO:0005886">
    <property type="term" value="C:plasma membrane"/>
    <property type="evidence" value="ECO:0007669"/>
    <property type="project" value="UniProtKB-SubCell"/>
</dbReference>
<dbReference type="PROSITE" id="PS50893">
    <property type="entry name" value="ABC_TRANSPORTER_2"/>
    <property type="match status" value="1"/>
</dbReference>
<feature type="transmembrane region" description="Helical" evidence="8">
    <location>
        <begin position="34"/>
        <end position="55"/>
    </location>
</feature>
<sequence length="623" mass="67797">MDERDSPADASLPAFLTSPRRFIARYARRWRGHCLLLAVLVLGAASCAVAVQYGMKLLIDAMSAGAPDGRGVPVAVWRPLALFIALIGLESVLWRLTGWLGCRTTVGIGVDMRLDLFAHLSGLPMRYFTENLAGSLGQRITATAGNFGALCNTVIWRVAPPCVDFLGAVVVFSTIDWRMAAALAVFVTLVTTGLILFGQGGQPLHRAYAARAGEVAGALTDVISNMWAVKAFSARRREYDRLAASFQEEAGMQKASWMHMEKTRMLYDVVLWIMAGAMLSWVLFRWGLGAVTTGDVVIVSALTFRILHGARDLALALVDMVQHVGHIEDTLRVIGLRPTITDNPASAPFDPLAEPGAVELRRVAFAYGASKRMPDEGGPNEDGYEDRPRVPFRAETLRDLNVHIPPGQKVAVVGPSGAGKSTLVSLLQRLYDVQDGELLISDRPVGGLRQDDLRAALAVVPQEITLFHRTILENIRFGRPDATNEEAYAAARAANCHDFILSLPEGYATKVGERGTKLSGGQRQRIGIARAFLKNSPILILDEATSALDTESELKIQRSLVELMAGRTVIAVAHRLSTVAAFDRILVMEDGRIVEDGSAADLRRRNGLFARMWRLQAEGLAAE</sequence>
<dbReference type="InterPro" id="IPR011527">
    <property type="entry name" value="ABC1_TM_dom"/>
</dbReference>
<dbReference type="Gene3D" id="3.40.50.300">
    <property type="entry name" value="P-loop containing nucleotide triphosphate hydrolases"/>
    <property type="match status" value="1"/>
</dbReference>
<dbReference type="PANTHER" id="PTHR24221">
    <property type="entry name" value="ATP-BINDING CASSETTE SUB-FAMILY B"/>
    <property type="match status" value="1"/>
</dbReference>
<feature type="domain" description="ABC transmembrane type-1" evidence="10">
    <location>
        <begin position="35"/>
        <end position="322"/>
    </location>
</feature>
<dbReference type="Gene3D" id="1.20.1560.10">
    <property type="entry name" value="ABC transporter type 1, transmembrane domain"/>
    <property type="match status" value="1"/>
</dbReference>
<reference evidence="11 12" key="1">
    <citation type="submission" date="2019-06" db="EMBL/GenBank/DDBJ databases">
        <title>Genomic Encyclopedia of Type Strains, Phase IV (KMG-V): Genome sequencing to study the core and pangenomes of soil and plant-associated prokaryotes.</title>
        <authorList>
            <person name="Whitman W."/>
        </authorList>
    </citation>
    <scope>NUCLEOTIDE SEQUENCE [LARGE SCALE GENOMIC DNA]</scope>
    <source>
        <strain evidence="11 12">BR 11140</strain>
    </source>
</reference>
<keyword evidence="3" id="KW-0547">Nucleotide-binding</keyword>
<gene>
    <name evidence="11" type="ORF">FBZ92_102177</name>
</gene>
<dbReference type="InterPro" id="IPR036640">
    <property type="entry name" value="ABC1_TM_sf"/>
</dbReference>
<dbReference type="AlphaFoldDB" id="A0A560J0P5"/>
<feature type="transmembrane region" description="Helical" evidence="8">
    <location>
        <begin position="179"/>
        <end position="197"/>
    </location>
</feature>
<organism evidence="11 12">
    <name type="scientific">Nitrospirillum amazonense</name>
    <dbReference type="NCBI Taxonomy" id="28077"/>
    <lineage>
        <taxon>Bacteria</taxon>
        <taxon>Pseudomonadati</taxon>
        <taxon>Pseudomonadota</taxon>
        <taxon>Alphaproteobacteria</taxon>
        <taxon>Rhodospirillales</taxon>
        <taxon>Azospirillaceae</taxon>
        <taxon>Nitrospirillum</taxon>
    </lineage>
</organism>
<dbReference type="Pfam" id="PF00005">
    <property type="entry name" value="ABC_tran"/>
    <property type="match status" value="1"/>
</dbReference>
<evidence type="ECO:0000259" key="10">
    <source>
        <dbReference type="PROSITE" id="PS50929"/>
    </source>
</evidence>